<dbReference type="Proteomes" id="UP000634780">
    <property type="component" value="Unassembled WGS sequence"/>
</dbReference>
<organism evidence="2 3">
    <name type="scientific">Streptomyces flavofungini</name>
    <dbReference type="NCBI Taxonomy" id="68200"/>
    <lineage>
        <taxon>Bacteria</taxon>
        <taxon>Bacillati</taxon>
        <taxon>Actinomycetota</taxon>
        <taxon>Actinomycetes</taxon>
        <taxon>Kitasatosporales</taxon>
        <taxon>Streptomycetaceae</taxon>
        <taxon>Streptomyces</taxon>
    </lineage>
</organism>
<evidence type="ECO:0000313" key="2">
    <source>
        <dbReference type="EMBL" id="MBJ3809096.1"/>
    </source>
</evidence>
<dbReference type="InterPro" id="IPR011659">
    <property type="entry name" value="WD40"/>
</dbReference>
<dbReference type="EMBL" id="JAEKOZ010000010">
    <property type="protein sequence ID" value="MBJ3809096.1"/>
    <property type="molecule type" value="Genomic_DNA"/>
</dbReference>
<accession>A0ABS0X7B4</accession>
<comment type="caution">
    <text evidence="2">The sequence shown here is derived from an EMBL/GenBank/DDBJ whole genome shotgun (WGS) entry which is preliminary data.</text>
</comment>
<proteinExistence type="predicted"/>
<dbReference type="InterPro" id="IPR011042">
    <property type="entry name" value="6-blade_b-propeller_TolB-like"/>
</dbReference>
<evidence type="ECO:0000256" key="1">
    <source>
        <dbReference type="SAM" id="MobiDB-lite"/>
    </source>
</evidence>
<name>A0ABS0X7B4_9ACTN</name>
<feature type="region of interest" description="Disordered" evidence="1">
    <location>
        <begin position="302"/>
        <end position="323"/>
    </location>
</feature>
<dbReference type="Gene3D" id="2.120.10.30">
    <property type="entry name" value="TolB, C-terminal domain"/>
    <property type="match status" value="1"/>
</dbReference>
<gene>
    <name evidence="2" type="ORF">JGB26_18550</name>
</gene>
<protein>
    <submittedName>
        <fullName evidence="2">PD40 domain-containing protein</fullName>
    </submittedName>
</protein>
<dbReference type="SUPFAM" id="SSF82171">
    <property type="entry name" value="DPP6 N-terminal domain-like"/>
    <property type="match status" value="1"/>
</dbReference>
<sequence length="323" mass="35643">MTRTRTLLATLLIGALLTTAIGYVVWRHGAAAAERDSLNLRLDRHDTIVYVDRDRVRQVTRRGAPVADGPTCQRAATAASTLICLRARPGPLSAQSSQVRVYTDGRRQAKVTLPVWGAPSRARVSPSGHLVTWTVFRTGDSYAVPGRFSTTAGVYDLRDGHHYGSLEDFKPYVRGARYRAEDVNFWGITFAPDDRTFYATMASKGRTWLMRGDLTRRTLTAVRTNVECPSLSPDGKRLAYKKRTAPGRWRLHVLRLGKDSSPRKDIPLAETAHVDDQPSWLNADTIAYARPRHGKPALFTVPADGSGAPHRLMRGSSPTAPTG</sequence>
<keyword evidence="3" id="KW-1185">Reference proteome</keyword>
<reference evidence="2 3" key="1">
    <citation type="submission" date="2020-12" db="EMBL/GenBank/DDBJ databases">
        <title>Streptomyces typhae sp. nov., a novel endophytic actinomycete isolated from the root of cattail pollen (Typha angustifolia L.).</title>
        <authorList>
            <person name="Peng C."/>
            <person name="Liu C."/>
        </authorList>
    </citation>
    <scope>NUCLEOTIDE SEQUENCE [LARGE SCALE GENOMIC DNA]</scope>
    <source>
        <strain evidence="2 3">JCM 4753</strain>
    </source>
</reference>
<evidence type="ECO:0000313" key="3">
    <source>
        <dbReference type="Proteomes" id="UP000634780"/>
    </source>
</evidence>
<dbReference type="Pfam" id="PF07676">
    <property type="entry name" value="PD40"/>
    <property type="match status" value="1"/>
</dbReference>
<dbReference type="RefSeq" id="WP_190117339.1">
    <property type="nucleotide sequence ID" value="NZ_BMVR01000007.1"/>
</dbReference>